<dbReference type="InterPro" id="IPR009097">
    <property type="entry name" value="Cyclic_Pdiesterase"/>
</dbReference>
<dbReference type="EMBL" id="JAAMOZ010000001">
    <property type="protein sequence ID" value="NIH55952.1"/>
    <property type="molecule type" value="Genomic_DNA"/>
</dbReference>
<dbReference type="RefSeq" id="WP_167164700.1">
    <property type="nucleotide sequence ID" value="NZ_BAAAOO010000002.1"/>
</dbReference>
<organism evidence="1 2">
    <name type="scientific">Brooklawnia cerclae</name>
    <dbReference type="NCBI Taxonomy" id="349934"/>
    <lineage>
        <taxon>Bacteria</taxon>
        <taxon>Bacillati</taxon>
        <taxon>Actinomycetota</taxon>
        <taxon>Actinomycetes</taxon>
        <taxon>Propionibacteriales</taxon>
        <taxon>Propionibacteriaceae</taxon>
        <taxon>Brooklawnia</taxon>
    </lineage>
</organism>
<reference evidence="1 2" key="1">
    <citation type="submission" date="2020-02" db="EMBL/GenBank/DDBJ databases">
        <title>Sequencing the genomes of 1000 actinobacteria strains.</title>
        <authorList>
            <person name="Klenk H.-P."/>
        </authorList>
    </citation>
    <scope>NUCLEOTIDE SEQUENCE [LARGE SCALE GENOMIC DNA]</scope>
    <source>
        <strain evidence="1 2">DSM 19609</strain>
    </source>
</reference>
<name>A0ABX0SC43_9ACTN</name>
<dbReference type="Proteomes" id="UP000749311">
    <property type="component" value="Unassembled WGS sequence"/>
</dbReference>
<dbReference type="Gene3D" id="3.90.1140.10">
    <property type="entry name" value="Cyclic phosphodiesterase"/>
    <property type="match status" value="1"/>
</dbReference>
<dbReference type="Pfam" id="PF13563">
    <property type="entry name" value="2_5_RNA_ligase2"/>
    <property type="match status" value="1"/>
</dbReference>
<sequence length="175" mass="19215">MSEADWHGHAVLQVAVPELEDWIVARTRHYDAGFVSGDPRFHHAHITVLAPLRSWDAKACARLAAATRPFDYRLERIAVFPDGCIHLPPEPDEPFRALTAAAWRAHPRVIPNGAPDPDPHLTLDRIGPGVDVGSTRVLLGSSIPVACRAVGLELVWYEAGDCHLIDSWPFGGREA</sequence>
<keyword evidence="2" id="KW-1185">Reference proteome</keyword>
<dbReference type="SUPFAM" id="SSF55144">
    <property type="entry name" value="LigT-like"/>
    <property type="match status" value="1"/>
</dbReference>
<evidence type="ECO:0000313" key="2">
    <source>
        <dbReference type="Proteomes" id="UP000749311"/>
    </source>
</evidence>
<gene>
    <name evidence="1" type="ORF">FB473_000597</name>
</gene>
<evidence type="ECO:0000313" key="1">
    <source>
        <dbReference type="EMBL" id="NIH55952.1"/>
    </source>
</evidence>
<proteinExistence type="predicted"/>
<comment type="caution">
    <text evidence="1">The sequence shown here is derived from an EMBL/GenBank/DDBJ whole genome shotgun (WGS) entry which is preliminary data.</text>
</comment>
<accession>A0ABX0SC43</accession>
<evidence type="ECO:0008006" key="3">
    <source>
        <dbReference type="Google" id="ProtNLM"/>
    </source>
</evidence>
<protein>
    <recommendedName>
        <fullName evidence="3">2'-5' RNA ligase family protein</fullName>
    </recommendedName>
</protein>